<evidence type="ECO:0000256" key="5">
    <source>
        <dbReference type="ARBA" id="ARBA00022597"/>
    </source>
</evidence>
<evidence type="ECO:0000313" key="18">
    <source>
        <dbReference type="Proteomes" id="UP001055429"/>
    </source>
</evidence>
<evidence type="ECO:0000256" key="9">
    <source>
        <dbReference type="ARBA" id="ARBA00023065"/>
    </source>
</evidence>
<evidence type="ECO:0000256" key="1">
    <source>
        <dbReference type="ARBA" id="ARBA00004571"/>
    </source>
</evidence>
<keyword evidence="6" id="KW-0812">Transmembrane</keyword>
<evidence type="ECO:0000259" key="15">
    <source>
        <dbReference type="Pfam" id="PF02563"/>
    </source>
</evidence>
<name>A0ABY4SKT3_9CAUL</name>
<gene>
    <name evidence="17" type="ORF">M8231_00790</name>
</gene>
<keyword evidence="18" id="KW-1185">Reference proteome</keyword>
<proteinExistence type="inferred from homology"/>
<dbReference type="Gene3D" id="3.10.560.10">
    <property type="entry name" value="Outer membrane lipoprotein wza domain like"/>
    <property type="match status" value="2"/>
</dbReference>
<dbReference type="PANTHER" id="PTHR33619">
    <property type="entry name" value="POLYSACCHARIDE EXPORT PROTEIN GFCE-RELATED"/>
    <property type="match status" value="1"/>
</dbReference>
<dbReference type="Gene3D" id="3.30.1950.10">
    <property type="entry name" value="wza like domain"/>
    <property type="match status" value="1"/>
</dbReference>
<evidence type="ECO:0000256" key="2">
    <source>
        <dbReference type="ARBA" id="ARBA00009450"/>
    </source>
</evidence>
<sequence>MTRTILPLMIVAILGGCTTLPRDGPSGRSVDAGATRPDAVGGYALVEMNYEVSERIKAVPAQFFGSLTGAASERPLDLIGVGDALQVQIIEPSGTLFGGGVGAGSAVQPGNQVLPAQVVDRSGAVSIPFAGAVRVEGLTPPQAAAAIRRALSGKVANPQITVVVAENASNSVTVLGDVRQPGRKPLSVNSNRLLDVLGEAGGSERPVDDMMVTIQRAGQTYAAPLGVVTTSFEENVRLQPGDLVNFAYKPRRFSTFGALGAVAQVDMPPGPVTLAGALSRVAGLNTNTANASRVMIFRFERPEVARALGVTQPATPSGVPIIYQLDFNNAANVFAASNIQIMPEDVIYVPLANAAEARKFFEFVQSITRVIYDVSVTSAINVD</sequence>
<keyword evidence="5" id="KW-0762">Sugar transport</keyword>
<dbReference type="InterPro" id="IPR003715">
    <property type="entry name" value="Poly_export_N"/>
</dbReference>
<keyword evidence="3" id="KW-0813">Transport</keyword>
<feature type="domain" description="SLBB" evidence="16">
    <location>
        <begin position="171"/>
        <end position="245"/>
    </location>
</feature>
<feature type="domain" description="SLBB" evidence="16">
    <location>
        <begin position="256"/>
        <end position="349"/>
    </location>
</feature>
<evidence type="ECO:0000256" key="3">
    <source>
        <dbReference type="ARBA" id="ARBA00022448"/>
    </source>
</evidence>
<evidence type="ECO:0000256" key="7">
    <source>
        <dbReference type="ARBA" id="ARBA00022729"/>
    </source>
</evidence>
<evidence type="ECO:0000256" key="10">
    <source>
        <dbReference type="ARBA" id="ARBA00023114"/>
    </source>
</evidence>
<comment type="similarity">
    <text evidence="2">Belongs to the BexD/CtrA/VexA family.</text>
</comment>
<evidence type="ECO:0000256" key="11">
    <source>
        <dbReference type="ARBA" id="ARBA00023136"/>
    </source>
</evidence>
<keyword evidence="12" id="KW-0564">Palmitate</keyword>
<comment type="subcellular location">
    <subcellularLocation>
        <location evidence="1">Cell outer membrane</location>
        <topology evidence="1">Multi-pass membrane protein</topology>
    </subcellularLocation>
</comment>
<dbReference type="Proteomes" id="UP001055429">
    <property type="component" value="Chromosome"/>
</dbReference>
<evidence type="ECO:0000256" key="6">
    <source>
        <dbReference type="ARBA" id="ARBA00022692"/>
    </source>
</evidence>
<dbReference type="InterPro" id="IPR049712">
    <property type="entry name" value="Poly_export"/>
</dbReference>
<protein>
    <submittedName>
        <fullName evidence="17">Polysaccharide export protein</fullName>
    </submittedName>
</protein>
<reference evidence="17" key="1">
    <citation type="submission" date="2022-05" db="EMBL/GenBank/DDBJ databases">
        <title>Brevundimonas albigilva TT17 genome sequence.</title>
        <authorList>
            <person name="Lee K."/>
            <person name="Son H."/>
        </authorList>
    </citation>
    <scope>NUCLEOTIDE SEQUENCE</scope>
    <source>
        <strain evidence="17">TT17</strain>
    </source>
</reference>
<dbReference type="Pfam" id="PF22461">
    <property type="entry name" value="SLBB_2"/>
    <property type="match status" value="2"/>
</dbReference>
<dbReference type="PROSITE" id="PS51257">
    <property type="entry name" value="PROKAR_LIPOPROTEIN"/>
    <property type="match status" value="1"/>
</dbReference>
<evidence type="ECO:0000259" key="16">
    <source>
        <dbReference type="Pfam" id="PF22461"/>
    </source>
</evidence>
<evidence type="ECO:0000256" key="8">
    <source>
        <dbReference type="ARBA" id="ARBA00023047"/>
    </source>
</evidence>
<dbReference type="RefSeq" id="WP_249751605.1">
    <property type="nucleotide sequence ID" value="NZ_CP097298.1"/>
</dbReference>
<keyword evidence="10" id="KW-0626">Porin</keyword>
<keyword evidence="14" id="KW-0449">Lipoprotein</keyword>
<keyword evidence="7" id="KW-0732">Signal</keyword>
<keyword evidence="8" id="KW-0625">Polysaccharide transport</keyword>
<dbReference type="EMBL" id="CP097649">
    <property type="protein sequence ID" value="URI15566.1"/>
    <property type="molecule type" value="Genomic_DNA"/>
</dbReference>
<accession>A0ABY4SKT3</accession>
<organism evidence="17 18">
    <name type="scientific">Brevundimonas albigilva</name>
    <dbReference type="NCBI Taxonomy" id="1312364"/>
    <lineage>
        <taxon>Bacteria</taxon>
        <taxon>Pseudomonadati</taxon>
        <taxon>Pseudomonadota</taxon>
        <taxon>Alphaproteobacteria</taxon>
        <taxon>Caulobacterales</taxon>
        <taxon>Caulobacteraceae</taxon>
        <taxon>Brevundimonas</taxon>
    </lineage>
</organism>
<keyword evidence="11" id="KW-0472">Membrane</keyword>
<evidence type="ECO:0000256" key="14">
    <source>
        <dbReference type="ARBA" id="ARBA00023288"/>
    </source>
</evidence>
<evidence type="ECO:0000313" key="17">
    <source>
        <dbReference type="EMBL" id="URI15566.1"/>
    </source>
</evidence>
<evidence type="ECO:0000256" key="12">
    <source>
        <dbReference type="ARBA" id="ARBA00023139"/>
    </source>
</evidence>
<keyword evidence="9" id="KW-0406">Ion transport</keyword>
<dbReference type="InterPro" id="IPR054765">
    <property type="entry name" value="SLBB_dom"/>
</dbReference>
<evidence type="ECO:0000256" key="4">
    <source>
        <dbReference type="ARBA" id="ARBA00022452"/>
    </source>
</evidence>
<dbReference type="PANTHER" id="PTHR33619:SF3">
    <property type="entry name" value="POLYSACCHARIDE EXPORT PROTEIN GFCE-RELATED"/>
    <property type="match status" value="1"/>
</dbReference>
<evidence type="ECO:0000256" key="13">
    <source>
        <dbReference type="ARBA" id="ARBA00023237"/>
    </source>
</evidence>
<keyword evidence="4" id="KW-1134">Transmembrane beta strand</keyword>
<dbReference type="Pfam" id="PF02563">
    <property type="entry name" value="Poly_export"/>
    <property type="match status" value="1"/>
</dbReference>
<keyword evidence="13" id="KW-0998">Cell outer membrane</keyword>
<feature type="domain" description="Polysaccharide export protein N-terminal" evidence="15">
    <location>
        <begin position="78"/>
        <end position="164"/>
    </location>
</feature>